<evidence type="ECO:0000256" key="9">
    <source>
        <dbReference type="ARBA" id="ARBA00022840"/>
    </source>
</evidence>
<dbReference type="PROSITE" id="PS51987">
    <property type="entry name" value="GS_CATALYTIC"/>
    <property type="match status" value="1"/>
</dbReference>
<dbReference type="EC" id="6.3.1.2" evidence="3"/>
<keyword evidence="9" id="KW-0067">ATP-binding</keyword>
<evidence type="ECO:0000256" key="1">
    <source>
        <dbReference type="ARBA" id="ARBA00004496"/>
    </source>
</evidence>
<dbReference type="GO" id="GO:0004356">
    <property type="term" value="F:glutamine synthetase activity"/>
    <property type="evidence" value="ECO:0007669"/>
    <property type="project" value="UniProtKB-EC"/>
</dbReference>
<dbReference type="PANTHER" id="PTHR20852">
    <property type="entry name" value="GLUTAMINE SYNTHETASE"/>
    <property type="match status" value="1"/>
</dbReference>
<keyword evidence="6" id="KW-0436">Ligase</keyword>
<dbReference type="Proteomes" id="UP000001075">
    <property type="component" value="Unassembled WGS sequence"/>
</dbReference>
<dbReference type="Gene3D" id="3.30.590.10">
    <property type="entry name" value="Glutamine synthetase/guanido kinase, catalytic domain"/>
    <property type="match status" value="1"/>
</dbReference>
<evidence type="ECO:0000256" key="12">
    <source>
        <dbReference type="RuleBase" id="RU000384"/>
    </source>
</evidence>
<reference evidence="16" key="1">
    <citation type="journal article" date="2011" name="Nat. Biotechnol.">
        <title>The genomic sequence of the Chinese hamster ovary (CHO)-K1 cell line.</title>
        <authorList>
            <person name="Xu X."/>
            <person name="Nagarajan H."/>
            <person name="Lewis N.E."/>
            <person name="Pan S."/>
            <person name="Cai Z."/>
            <person name="Liu X."/>
            <person name="Chen W."/>
            <person name="Xie M."/>
            <person name="Wang W."/>
            <person name="Hammond S."/>
            <person name="Andersen M.R."/>
            <person name="Neff N."/>
            <person name="Passarelli B."/>
            <person name="Koh W."/>
            <person name="Fan H.C."/>
            <person name="Wang J."/>
            <person name="Gui Y."/>
            <person name="Lee K.H."/>
            <person name="Betenbaugh M.J."/>
            <person name="Quake S.R."/>
            <person name="Famili I."/>
            <person name="Palsson B.O."/>
            <person name="Wang J."/>
        </authorList>
    </citation>
    <scope>NUCLEOTIDE SEQUENCE [LARGE SCALE GENOMIC DNA]</scope>
    <source>
        <strain evidence="16">CHO K1 cell line</strain>
    </source>
</reference>
<protein>
    <recommendedName>
        <fullName evidence="4">Glutamine synthetase</fullName>
        <ecNumber evidence="3">6.3.1.2</ecNumber>
    </recommendedName>
    <alternativeName>
        <fullName evidence="10">Glutamate--ammonia ligase</fullName>
    </alternativeName>
</protein>
<dbReference type="Pfam" id="PF00120">
    <property type="entry name" value="Gln-synt_C"/>
    <property type="match status" value="1"/>
</dbReference>
<dbReference type="GO" id="GO:0046872">
    <property type="term" value="F:metal ion binding"/>
    <property type="evidence" value="ECO:0007669"/>
    <property type="project" value="UniProtKB-KW"/>
</dbReference>
<sequence length="130" mass="14236">MGFPGPQGPYYCDVGADKAYGRDIMEAQSCACLFAGVKITGTNAEIVPAQWEFQIGPCGGICTGDHLWVARSIFHRVCEDFEVIATFDPKPIPGKYNGAGCHTNFSTKAMWEENGLKHIEEAIKKPSKQH</sequence>
<evidence type="ECO:0000259" key="13">
    <source>
        <dbReference type="PROSITE" id="PS51987"/>
    </source>
</evidence>
<evidence type="ECO:0000256" key="10">
    <source>
        <dbReference type="ARBA" id="ARBA00030668"/>
    </source>
</evidence>
<dbReference type="GO" id="GO:0005524">
    <property type="term" value="F:ATP binding"/>
    <property type="evidence" value="ECO:0007669"/>
    <property type="project" value="UniProtKB-KW"/>
</dbReference>
<keyword evidence="7" id="KW-0479">Metal-binding</keyword>
<evidence type="ECO:0000256" key="4">
    <source>
        <dbReference type="ARBA" id="ARBA00021364"/>
    </source>
</evidence>
<dbReference type="SUPFAM" id="SSF55931">
    <property type="entry name" value="Glutamine synthetase/guanido kinase"/>
    <property type="match status" value="1"/>
</dbReference>
<dbReference type="EMBL" id="JH002700">
    <property type="protein sequence ID" value="EGW14795.1"/>
    <property type="molecule type" value="Genomic_DNA"/>
</dbReference>
<evidence type="ECO:0000313" key="14">
    <source>
        <dbReference type="EMBL" id="EGW14795.1"/>
    </source>
</evidence>
<evidence type="ECO:0000256" key="3">
    <source>
        <dbReference type="ARBA" id="ARBA00012937"/>
    </source>
</evidence>
<name>G3IH33_CRIGR</name>
<dbReference type="STRING" id="10029.G3IH33"/>
<dbReference type="InterPro" id="IPR050292">
    <property type="entry name" value="Glutamine_Synthetase"/>
</dbReference>
<evidence type="ECO:0000256" key="2">
    <source>
        <dbReference type="ARBA" id="ARBA00009897"/>
    </source>
</evidence>
<accession>G3IH33</accession>
<dbReference type="PROSITE" id="PS00181">
    <property type="entry name" value="GLNA_ATP"/>
    <property type="match status" value="1"/>
</dbReference>
<evidence type="ECO:0000256" key="6">
    <source>
        <dbReference type="ARBA" id="ARBA00022598"/>
    </source>
</evidence>
<evidence type="ECO:0000313" key="15">
    <source>
        <dbReference type="Ensembl" id="ENSCGRP00001002649.1"/>
    </source>
</evidence>
<dbReference type="AlphaFoldDB" id="G3IH33"/>
<dbReference type="Ensembl" id="ENSCGRT00001003596.1">
    <property type="protein sequence ID" value="ENSCGRP00001002649.1"/>
    <property type="gene ID" value="ENSCGRG00001002994.1"/>
</dbReference>
<evidence type="ECO:0000256" key="7">
    <source>
        <dbReference type="ARBA" id="ARBA00022723"/>
    </source>
</evidence>
<evidence type="ECO:0000256" key="5">
    <source>
        <dbReference type="ARBA" id="ARBA00022490"/>
    </source>
</evidence>
<reference evidence="14" key="2">
    <citation type="submission" date="2011-08" db="EMBL/GenBank/DDBJ databases">
        <title>The genomic sequence of the Chinese hamster ovary CHO-K1 cell line.</title>
        <authorList>
            <person name="Xu X."/>
            <person name="Nagarajan H."/>
            <person name="Lewis N.E."/>
            <person name="Pan S."/>
            <person name="Cai Z."/>
            <person name="Liu X."/>
            <person name="Chen W."/>
            <person name="Xie M."/>
            <person name="Wang W."/>
            <person name="Hammond S."/>
            <person name="Andersen M.R."/>
            <person name="Neff N."/>
            <person name="Passarelli B."/>
            <person name="Koh W."/>
            <person name="Fan C.H."/>
            <person name="Wang J."/>
            <person name="Gui Y."/>
            <person name="Lee K.H."/>
            <person name="Betenbaugh M.J."/>
            <person name="Quake S.R."/>
            <person name="Famili I."/>
            <person name="Palsson B.O."/>
            <person name="Wang J."/>
        </authorList>
    </citation>
    <scope>NUCLEOTIDE SEQUENCE</scope>
</reference>
<dbReference type="PANTHER" id="PTHR20852:SF45">
    <property type="entry name" value="GLUTAMINE SYNTHETASE"/>
    <property type="match status" value="1"/>
</dbReference>
<dbReference type="FunFam" id="3.30.590.10:FF:000011">
    <property type="entry name" value="Glutamine synthetase"/>
    <property type="match status" value="1"/>
</dbReference>
<dbReference type="InterPro" id="IPR014746">
    <property type="entry name" value="Gln_synth/guanido_kin_cat_dom"/>
</dbReference>
<dbReference type="GO" id="GO:0006542">
    <property type="term" value="P:glutamine biosynthetic process"/>
    <property type="evidence" value="ECO:0007669"/>
    <property type="project" value="TreeGrafter"/>
</dbReference>
<comment type="similarity">
    <text evidence="2 11 12">Belongs to the glutamine synthetase family.</text>
</comment>
<reference evidence="15" key="3">
    <citation type="submission" date="2025-05" db="UniProtKB">
        <authorList>
            <consortium name="Ensembl"/>
        </authorList>
    </citation>
    <scope>IDENTIFICATION</scope>
</reference>
<proteinExistence type="inferred from homology"/>
<dbReference type="SMART" id="SM01230">
    <property type="entry name" value="Gln-synt_C"/>
    <property type="match status" value="1"/>
</dbReference>
<dbReference type="GO" id="GO:0005737">
    <property type="term" value="C:cytoplasm"/>
    <property type="evidence" value="ECO:0007669"/>
    <property type="project" value="UniProtKB-SubCell"/>
</dbReference>
<comment type="subcellular location">
    <subcellularLocation>
        <location evidence="1">Cytoplasm</location>
    </subcellularLocation>
</comment>
<evidence type="ECO:0000256" key="11">
    <source>
        <dbReference type="PROSITE-ProRule" id="PRU01331"/>
    </source>
</evidence>
<keyword evidence="5" id="KW-0963">Cytoplasm</keyword>
<dbReference type="InterPro" id="IPR027303">
    <property type="entry name" value="Gln_synth_gly_rich_site"/>
</dbReference>
<organism evidence="14 16">
    <name type="scientific">Cricetulus griseus</name>
    <name type="common">Chinese hamster</name>
    <name type="synonym">Cricetulus barabensis griseus</name>
    <dbReference type="NCBI Taxonomy" id="10029"/>
    <lineage>
        <taxon>Eukaryota</taxon>
        <taxon>Metazoa</taxon>
        <taxon>Chordata</taxon>
        <taxon>Craniata</taxon>
        <taxon>Vertebrata</taxon>
        <taxon>Euteleostomi</taxon>
        <taxon>Mammalia</taxon>
        <taxon>Eutheria</taxon>
        <taxon>Euarchontoglires</taxon>
        <taxon>Glires</taxon>
        <taxon>Rodentia</taxon>
        <taxon>Myomorpha</taxon>
        <taxon>Muroidea</taxon>
        <taxon>Cricetidae</taxon>
        <taxon>Cricetinae</taxon>
        <taxon>Cricetulus</taxon>
    </lineage>
</organism>
<evidence type="ECO:0000313" key="16">
    <source>
        <dbReference type="Proteomes" id="UP000001075"/>
    </source>
</evidence>
<gene>
    <name evidence="14" type="ORF">I79_023112</name>
</gene>
<dbReference type="InterPro" id="IPR008146">
    <property type="entry name" value="Gln_synth_cat_dom"/>
</dbReference>
<keyword evidence="8" id="KW-0547">Nucleotide-binding</keyword>
<dbReference type="Proteomes" id="UP000694386">
    <property type="component" value="Unplaced"/>
</dbReference>
<evidence type="ECO:0000256" key="8">
    <source>
        <dbReference type="ARBA" id="ARBA00022741"/>
    </source>
</evidence>
<feature type="domain" description="GS catalytic" evidence="13">
    <location>
        <begin position="1"/>
        <end position="130"/>
    </location>
</feature>